<evidence type="ECO:0000259" key="2">
    <source>
        <dbReference type="PROSITE" id="PS50883"/>
    </source>
</evidence>
<dbReference type="InterPro" id="IPR035919">
    <property type="entry name" value="EAL_sf"/>
</dbReference>
<dbReference type="Gene3D" id="3.20.20.450">
    <property type="entry name" value="EAL domain"/>
    <property type="match status" value="1"/>
</dbReference>
<evidence type="ECO:0000256" key="1">
    <source>
        <dbReference type="SAM" id="Phobius"/>
    </source>
</evidence>
<dbReference type="CDD" id="cd01948">
    <property type="entry name" value="EAL"/>
    <property type="match status" value="1"/>
</dbReference>
<feature type="domain" description="GGDEF" evidence="3">
    <location>
        <begin position="103"/>
        <end position="236"/>
    </location>
</feature>
<dbReference type="NCBIfam" id="TIGR00254">
    <property type="entry name" value="GGDEF"/>
    <property type="match status" value="1"/>
</dbReference>
<dbReference type="InterPro" id="IPR000160">
    <property type="entry name" value="GGDEF_dom"/>
</dbReference>
<proteinExistence type="predicted"/>
<dbReference type="InterPro" id="IPR043128">
    <property type="entry name" value="Rev_trsase/Diguanyl_cyclase"/>
</dbReference>
<feature type="domain" description="EAL" evidence="2">
    <location>
        <begin position="245"/>
        <end position="499"/>
    </location>
</feature>
<dbReference type="Pfam" id="PF00990">
    <property type="entry name" value="GGDEF"/>
    <property type="match status" value="1"/>
</dbReference>
<dbReference type="PROSITE" id="PS50887">
    <property type="entry name" value="GGDEF"/>
    <property type="match status" value="1"/>
</dbReference>
<dbReference type="SMART" id="SM00052">
    <property type="entry name" value="EAL"/>
    <property type="match status" value="1"/>
</dbReference>
<dbReference type="InterPro" id="IPR001633">
    <property type="entry name" value="EAL_dom"/>
</dbReference>
<dbReference type="CDD" id="cd01949">
    <property type="entry name" value="GGDEF"/>
    <property type="match status" value="1"/>
</dbReference>
<reference evidence="5" key="1">
    <citation type="journal article" date="2018" name="Front. Microbiol.">
        <title>Genome-Based Analysis Reveals the Taxonomy and Diversity of the Family Idiomarinaceae.</title>
        <authorList>
            <person name="Liu Y."/>
            <person name="Lai Q."/>
            <person name="Shao Z."/>
        </authorList>
    </citation>
    <scope>NUCLEOTIDE SEQUENCE [LARGE SCALE GENOMIC DNA]</scope>
    <source>
        <strain evidence="5">KYW314</strain>
    </source>
</reference>
<feature type="transmembrane region" description="Helical" evidence="1">
    <location>
        <begin position="7"/>
        <end position="24"/>
    </location>
</feature>
<dbReference type="SMART" id="SM00267">
    <property type="entry name" value="GGDEF"/>
    <property type="match status" value="1"/>
</dbReference>
<dbReference type="RefSeq" id="WP_169929542.1">
    <property type="nucleotide sequence ID" value="NZ_PIPR01000001.1"/>
</dbReference>
<dbReference type="SUPFAM" id="SSF141868">
    <property type="entry name" value="EAL domain-like"/>
    <property type="match status" value="1"/>
</dbReference>
<keyword evidence="1" id="KW-1133">Transmembrane helix</keyword>
<gene>
    <name evidence="4" type="ORF">CWE22_01005</name>
</gene>
<evidence type="ECO:0000259" key="3">
    <source>
        <dbReference type="PROSITE" id="PS50887"/>
    </source>
</evidence>
<comment type="caution">
    <text evidence="4">The sequence shown here is derived from an EMBL/GenBank/DDBJ whole genome shotgun (WGS) entry which is preliminary data.</text>
</comment>
<dbReference type="InterPro" id="IPR029787">
    <property type="entry name" value="Nucleotide_cyclase"/>
</dbReference>
<accession>A0A7Z7ET76</accession>
<dbReference type="Gene3D" id="3.30.70.270">
    <property type="match status" value="1"/>
</dbReference>
<keyword evidence="1" id="KW-0812">Transmembrane</keyword>
<dbReference type="Proteomes" id="UP000287766">
    <property type="component" value="Unassembled WGS sequence"/>
</dbReference>
<dbReference type="SUPFAM" id="SSF55073">
    <property type="entry name" value="Nucleotide cyclase"/>
    <property type="match status" value="1"/>
</dbReference>
<evidence type="ECO:0008006" key="6">
    <source>
        <dbReference type="Google" id="ProtNLM"/>
    </source>
</evidence>
<feature type="transmembrane region" description="Helical" evidence="1">
    <location>
        <begin position="48"/>
        <end position="67"/>
    </location>
</feature>
<dbReference type="AlphaFoldDB" id="A0A7Z7ET76"/>
<sequence length="505" mass="56596">MSPRKAAALVACIYVVMGVVWIRFSDQALYAIAADSALLTELQTFKGWAYVGVTGILLFFLVHLALIRERSLSERDSLTQLLNRHMFRRELEAELQFAEEHDQPLALILLNLDGFKQINNNVGLKAGDEYLQDVANVLRETFTQHCIIGRFDGDEFGVALPSALWPDTVIPAVEQLQQRIRAIEVKERPNLSLTTCVGISLFPRDGKTIQPLIDAATLALDEAKSAGPNQQRTYKSTYGEFANQRSRLLLDLKAALANDQLSVVYQPQFDASKHTVTGVEVLVRWQHPQQGFISPDQFIQIAEQNGLITEITDFVMRQAIGELNDHGLLYHDVTRVSFNVSAADFIGERSRERFARNLSQLPGDWSIVQLELTETAALLNLDSVRRVLQSLRERGVQVSLDDFGTGYSSLSTLRQLPIQELKIDQSFVRDIATNMNDAKLVRTILAMAKALHMRVVAEGVETSAQASFLIHEGCHELQGYLYAKPMGIMQLATFLRNLRSSKLQT</sequence>
<protein>
    <recommendedName>
        <fullName evidence="6">GGDEF-domain containing protein</fullName>
    </recommendedName>
</protein>
<keyword evidence="1" id="KW-0472">Membrane</keyword>
<dbReference type="InterPro" id="IPR052155">
    <property type="entry name" value="Biofilm_reg_signaling"/>
</dbReference>
<dbReference type="PROSITE" id="PS50883">
    <property type="entry name" value="EAL"/>
    <property type="match status" value="1"/>
</dbReference>
<dbReference type="EMBL" id="PIPR01000001">
    <property type="protein sequence ID" value="RUO40808.1"/>
    <property type="molecule type" value="Genomic_DNA"/>
</dbReference>
<dbReference type="PANTHER" id="PTHR44757:SF2">
    <property type="entry name" value="BIOFILM ARCHITECTURE MAINTENANCE PROTEIN MBAA"/>
    <property type="match status" value="1"/>
</dbReference>
<organism evidence="4 5">
    <name type="scientific">Pseudidiomarina aestuarii</name>
    <dbReference type="NCBI Taxonomy" id="624146"/>
    <lineage>
        <taxon>Bacteria</taxon>
        <taxon>Pseudomonadati</taxon>
        <taxon>Pseudomonadota</taxon>
        <taxon>Gammaproteobacteria</taxon>
        <taxon>Alteromonadales</taxon>
        <taxon>Idiomarinaceae</taxon>
        <taxon>Pseudidiomarina</taxon>
    </lineage>
</organism>
<evidence type="ECO:0000313" key="5">
    <source>
        <dbReference type="Proteomes" id="UP000287766"/>
    </source>
</evidence>
<evidence type="ECO:0000313" key="4">
    <source>
        <dbReference type="EMBL" id="RUO40808.1"/>
    </source>
</evidence>
<dbReference type="PANTHER" id="PTHR44757">
    <property type="entry name" value="DIGUANYLATE CYCLASE DGCP"/>
    <property type="match status" value="1"/>
</dbReference>
<name>A0A7Z7ET76_9GAMM</name>
<dbReference type="Pfam" id="PF00563">
    <property type="entry name" value="EAL"/>
    <property type="match status" value="1"/>
</dbReference>
<keyword evidence="5" id="KW-1185">Reference proteome</keyword>